<dbReference type="STRING" id="225324.SAMN02745126_06483"/>
<gene>
    <name evidence="1" type="ORF">SAMN02745126_06483</name>
</gene>
<organism evidence="1 2">
    <name type="scientific">Enhydrobacter aerosaccus</name>
    <dbReference type="NCBI Taxonomy" id="225324"/>
    <lineage>
        <taxon>Bacteria</taxon>
        <taxon>Pseudomonadati</taxon>
        <taxon>Pseudomonadota</taxon>
        <taxon>Alphaproteobacteria</taxon>
        <taxon>Hyphomicrobiales</taxon>
        <taxon>Enhydrobacter</taxon>
    </lineage>
</organism>
<dbReference type="EMBL" id="FUWJ01000021">
    <property type="protein sequence ID" value="SKA41289.1"/>
    <property type="molecule type" value="Genomic_DNA"/>
</dbReference>
<accession>A0A1T4TM44</accession>
<dbReference type="Proteomes" id="UP000190092">
    <property type="component" value="Unassembled WGS sequence"/>
</dbReference>
<reference evidence="2" key="1">
    <citation type="submission" date="2017-02" db="EMBL/GenBank/DDBJ databases">
        <authorList>
            <person name="Varghese N."/>
            <person name="Submissions S."/>
        </authorList>
    </citation>
    <scope>NUCLEOTIDE SEQUENCE [LARGE SCALE GENOMIC DNA]</scope>
    <source>
        <strain evidence="2">ATCC 27094</strain>
    </source>
</reference>
<sequence>MGADHQRRFDVTESLGKADQIHHRHCCATKRRAWLIGPMIWKQDPLLLRNVFNAIHSSNTATATITPFFAGSYP</sequence>
<name>A0A1T4TM44_9HYPH</name>
<dbReference type="AlphaFoldDB" id="A0A1T4TM44"/>
<evidence type="ECO:0000313" key="2">
    <source>
        <dbReference type="Proteomes" id="UP000190092"/>
    </source>
</evidence>
<proteinExistence type="predicted"/>
<keyword evidence="2" id="KW-1185">Reference proteome</keyword>
<evidence type="ECO:0000313" key="1">
    <source>
        <dbReference type="EMBL" id="SKA41289.1"/>
    </source>
</evidence>
<protein>
    <submittedName>
        <fullName evidence="1">Uncharacterized protein</fullName>
    </submittedName>
</protein>